<evidence type="ECO:0000256" key="3">
    <source>
        <dbReference type="ARBA" id="ARBA00022679"/>
    </source>
</evidence>
<dbReference type="GO" id="GO:0008170">
    <property type="term" value="F:N-methyltransferase activity"/>
    <property type="evidence" value="ECO:0007669"/>
    <property type="project" value="InterPro"/>
</dbReference>
<dbReference type="EC" id="2.1.1.113" evidence="4"/>
<dbReference type="Gene3D" id="3.40.50.150">
    <property type="entry name" value="Vaccinia Virus protein VP39"/>
    <property type="match status" value="1"/>
</dbReference>
<dbReference type="GO" id="GO:0009307">
    <property type="term" value="P:DNA restriction-modification system"/>
    <property type="evidence" value="ECO:0007669"/>
    <property type="project" value="UniProtKB-KW"/>
</dbReference>
<dbReference type="GO" id="GO:0015667">
    <property type="term" value="F:site-specific DNA-methyltransferase (cytosine-N4-specific) activity"/>
    <property type="evidence" value="ECO:0007669"/>
    <property type="project" value="UniProtKB-EC"/>
</dbReference>
<evidence type="ECO:0000313" key="8">
    <source>
        <dbReference type="Proteomes" id="UP001500420"/>
    </source>
</evidence>
<comment type="similarity">
    <text evidence="1 4">Belongs to the N(4)/N(6)-methyltransferase family.</text>
</comment>
<dbReference type="GO" id="GO:0003677">
    <property type="term" value="F:DNA binding"/>
    <property type="evidence" value="ECO:0007669"/>
    <property type="project" value="InterPro"/>
</dbReference>
<feature type="domain" description="DNA methylase N-4/N-6" evidence="6">
    <location>
        <begin position="33"/>
        <end position="295"/>
    </location>
</feature>
<comment type="catalytic activity">
    <reaction evidence="4">
        <text>a 2'-deoxycytidine in DNA + S-adenosyl-L-methionine = an N(4)-methyl-2'-deoxycytidine in DNA + S-adenosyl-L-homocysteine + H(+)</text>
        <dbReference type="Rhea" id="RHEA:16857"/>
        <dbReference type="Rhea" id="RHEA-COMP:11369"/>
        <dbReference type="Rhea" id="RHEA-COMP:13674"/>
        <dbReference type="ChEBI" id="CHEBI:15378"/>
        <dbReference type="ChEBI" id="CHEBI:57856"/>
        <dbReference type="ChEBI" id="CHEBI:59789"/>
        <dbReference type="ChEBI" id="CHEBI:85452"/>
        <dbReference type="ChEBI" id="CHEBI:137933"/>
        <dbReference type="EC" id="2.1.1.113"/>
    </reaction>
</comment>
<evidence type="ECO:0000256" key="4">
    <source>
        <dbReference type="RuleBase" id="RU362026"/>
    </source>
</evidence>
<organism evidence="7 8">
    <name type="scientific">Natronoarchaeum mannanilyticum</name>
    <dbReference type="NCBI Taxonomy" id="926360"/>
    <lineage>
        <taxon>Archaea</taxon>
        <taxon>Methanobacteriati</taxon>
        <taxon>Methanobacteriota</taxon>
        <taxon>Stenosarchaea group</taxon>
        <taxon>Halobacteria</taxon>
        <taxon>Halobacteriales</taxon>
        <taxon>Natronoarchaeaceae</taxon>
    </lineage>
</organism>
<dbReference type="EMBL" id="BAAADV010000007">
    <property type="protein sequence ID" value="GAA0678836.1"/>
    <property type="molecule type" value="Genomic_DNA"/>
</dbReference>
<name>A0AAV3TCM7_9EURY</name>
<accession>A0AAV3TCM7</accession>
<dbReference type="SUPFAM" id="SSF53335">
    <property type="entry name" value="S-adenosyl-L-methionine-dependent methyltransferases"/>
    <property type="match status" value="1"/>
</dbReference>
<sequence length="329" mass="37101">MGYELINANSFNELESWPETTDPDANWDNGGGVHAIVTDPPYGVIEFMEENVEKMREGSGGVWRIPPELDGNKRNPLPRFTVLTDEDKEMLKEFFRKFGELANKVLRPGGHIFIASTQLLMHLVSEGFDEAGLERRDVLVRETKTLRGGDRPKGAHDHPEYSMVSSMPRVYWEPWLLYRKPFDNKLKENLSEWQTGGLRRESEDRPFTDLLEDGKTGKREREITAAANPEGDDSHPNVKPQSLMRELCHAALPLKEGVILDPFMGSGATVAAADAIGYDAVGIELDESYYQMAEEAIPKFTEISTPIEQRDDIRKTKAAQESTSLTDFN</sequence>
<evidence type="ECO:0000256" key="1">
    <source>
        <dbReference type="ARBA" id="ARBA00006594"/>
    </source>
</evidence>
<keyword evidence="8" id="KW-1185">Reference proteome</keyword>
<keyword evidence="2 4" id="KW-0489">Methyltransferase</keyword>
<proteinExistence type="inferred from homology"/>
<keyword evidence="4" id="KW-0680">Restriction system</keyword>
<dbReference type="InterPro" id="IPR001091">
    <property type="entry name" value="RM_Methyltransferase"/>
</dbReference>
<gene>
    <name evidence="7" type="ORF">GCM10009020_29030</name>
</gene>
<dbReference type="Proteomes" id="UP001500420">
    <property type="component" value="Unassembled WGS sequence"/>
</dbReference>
<reference evidence="7 8" key="1">
    <citation type="journal article" date="2019" name="Int. J. Syst. Evol. Microbiol.">
        <title>The Global Catalogue of Microorganisms (GCM) 10K type strain sequencing project: providing services to taxonomists for standard genome sequencing and annotation.</title>
        <authorList>
            <consortium name="The Broad Institute Genomics Platform"/>
            <consortium name="The Broad Institute Genome Sequencing Center for Infectious Disease"/>
            <person name="Wu L."/>
            <person name="Ma J."/>
        </authorList>
    </citation>
    <scope>NUCLEOTIDE SEQUENCE [LARGE SCALE GENOMIC DNA]</scope>
    <source>
        <strain evidence="7 8">JCM 16328</strain>
    </source>
</reference>
<dbReference type="PANTHER" id="PTHR13370">
    <property type="entry name" value="RNA METHYLASE-RELATED"/>
    <property type="match status" value="1"/>
</dbReference>
<dbReference type="GO" id="GO:0005737">
    <property type="term" value="C:cytoplasm"/>
    <property type="evidence" value="ECO:0007669"/>
    <property type="project" value="TreeGrafter"/>
</dbReference>
<dbReference type="Pfam" id="PF01555">
    <property type="entry name" value="N6_N4_Mtase"/>
    <property type="match status" value="1"/>
</dbReference>
<dbReference type="RefSeq" id="WP_343774775.1">
    <property type="nucleotide sequence ID" value="NZ_BAAADV010000007.1"/>
</dbReference>
<evidence type="ECO:0000259" key="6">
    <source>
        <dbReference type="Pfam" id="PF01555"/>
    </source>
</evidence>
<feature type="compositionally biased region" description="Basic and acidic residues" evidence="5">
    <location>
        <begin position="198"/>
        <end position="219"/>
    </location>
</feature>
<dbReference type="AlphaFoldDB" id="A0AAV3TCM7"/>
<keyword evidence="4" id="KW-0949">S-adenosyl-L-methionine</keyword>
<evidence type="ECO:0000256" key="5">
    <source>
        <dbReference type="SAM" id="MobiDB-lite"/>
    </source>
</evidence>
<evidence type="ECO:0000313" key="7">
    <source>
        <dbReference type="EMBL" id="GAA0678836.1"/>
    </source>
</evidence>
<dbReference type="PANTHER" id="PTHR13370:SF3">
    <property type="entry name" value="TRNA (GUANINE(10)-N2)-METHYLTRANSFERASE HOMOLOG"/>
    <property type="match status" value="1"/>
</dbReference>
<dbReference type="GO" id="GO:0009007">
    <property type="term" value="F:site-specific DNA-methyltransferase (adenine-specific) activity"/>
    <property type="evidence" value="ECO:0007669"/>
    <property type="project" value="TreeGrafter"/>
</dbReference>
<dbReference type="GO" id="GO:0032259">
    <property type="term" value="P:methylation"/>
    <property type="evidence" value="ECO:0007669"/>
    <property type="project" value="UniProtKB-KW"/>
</dbReference>
<feature type="region of interest" description="Disordered" evidence="5">
    <location>
        <begin position="195"/>
        <end position="219"/>
    </location>
</feature>
<protein>
    <recommendedName>
        <fullName evidence="4">Type II methyltransferase</fullName>
        <ecNumber evidence="4">2.1.1.113</ecNumber>
    </recommendedName>
    <alternativeName>
        <fullName evidence="4">N-4 cytosine-specific methyltransferase</fullName>
    </alternativeName>
</protein>
<comment type="caution">
    <text evidence="7">The sequence shown here is derived from an EMBL/GenBank/DDBJ whole genome shotgun (WGS) entry which is preliminary data.</text>
</comment>
<dbReference type="InterPro" id="IPR002941">
    <property type="entry name" value="DNA_methylase_N4/N6"/>
</dbReference>
<dbReference type="PRINTS" id="PR00508">
    <property type="entry name" value="S21N4MTFRASE"/>
</dbReference>
<dbReference type="InterPro" id="IPR029063">
    <property type="entry name" value="SAM-dependent_MTases_sf"/>
</dbReference>
<keyword evidence="3" id="KW-0808">Transferase</keyword>
<evidence type="ECO:0000256" key="2">
    <source>
        <dbReference type="ARBA" id="ARBA00022603"/>
    </source>
</evidence>
<dbReference type="InterPro" id="IPR002052">
    <property type="entry name" value="DNA_methylase_N6_adenine_CS"/>
</dbReference>
<dbReference type="PROSITE" id="PS00092">
    <property type="entry name" value="N6_MTASE"/>
    <property type="match status" value="1"/>
</dbReference>